<dbReference type="InterPro" id="IPR051317">
    <property type="entry name" value="Gfo/Idh/MocA_oxidoreduct"/>
</dbReference>
<dbReference type="OrthoDB" id="103047at2"/>
<dbReference type="KEGG" id="maur:BOH66_16325"/>
<reference evidence="2 3" key="1">
    <citation type="submission" date="2016-12" db="EMBL/GenBank/DDBJ databases">
        <title>Complete genome sequence of Microbacterium aurum KACC 15219.</title>
        <authorList>
            <person name="Jung Y."/>
            <person name="Shin J.-H."/>
            <person name="Lee Y.-J."/>
            <person name="Yi H."/>
            <person name="Bahn Y.-S."/>
            <person name="Kim J.F."/>
            <person name="Lee D.-W."/>
        </authorList>
    </citation>
    <scope>NUCLEOTIDE SEQUENCE [LARGE SCALE GENOMIC DNA]</scope>
    <source>
        <strain evidence="2 3">KACC 15219</strain>
    </source>
</reference>
<dbReference type="PANTHER" id="PTHR43708">
    <property type="entry name" value="CONSERVED EXPRESSED OXIDOREDUCTASE (EUROFUNG)"/>
    <property type="match status" value="1"/>
</dbReference>
<dbReference type="PANTHER" id="PTHR43708:SF4">
    <property type="entry name" value="OXIDOREDUCTASE YCEM-RELATED"/>
    <property type="match status" value="1"/>
</dbReference>
<accession>A0A1P8UC13</accession>
<evidence type="ECO:0000313" key="3">
    <source>
        <dbReference type="Proteomes" id="UP000187185"/>
    </source>
</evidence>
<dbReference type="RefSeq" id="WP_076691979.1">
    <property type="nucleotide sequence ID" value="NZ_CP018762.1"/>
</dbReference>
<dbReference type="EMBL" id="CP018762">
    <property type="protein sequence ID" value="APZ35622.1"/>
    <property type="molecule type" value="Genomic_DNA"/>
</dbReference>
<sequence>MTATRIGIVGFGEHVREALIPALAGTQASVVRVGCDPENRSALEAAQSIRIVDTYRDVVHAGDVDAVIVAATPQLNSLVLDECLVAGKPVFVEKPMAVSVEDSQRFRDATRNGHIVGVGHNFSFSPAIMQLKRWADGSTFGDFTIGSLSFHASKPNGARWGLVGDRYSFLLSHATHALDIATLILGAETRIEHANMHTLGNGNHALVATLGGSGGVLNLHVTNAAPRFSLDISLVGSERKRVSSRGLRYVDYEEESSGDRYQSVWRPSTLHDDWDLGGYVNELTVFLQSVESGVASNELAASVDRALMGLELIDQISKQSGVNIA</sequence>
<keyword evidence="3" id="KW-1185">Reference proteome</keyword>
<dbReference type="InterPro" id="IPR036291">
    <property type="entry name" value="NAD(P)-bd_dom_sf"/>
</dbReference>
<gene>
    <name evidence="2" type="ORF">BOH66_16325</name>
</gene>
<dbReference type="Pfam" id="PF01408">
    <property type="entry name" value="GFO_IDH_MocA"/>
    <property type="match status" value="1"/>
</dbReference>
<dbReference type="SUPFAM" id="SSF51735">
    <property type="entry name" value="NAD(P)-binding Rossmann-fold domains"/>
    <property type="match status" value="1"/>
</dbReference>
<feature type="domain" description="Gfo/Idh/MocA-like oxidoreductase N-terminal" evidence="1">
    <location>
        <begin position="5"/>
        <end position="120"/>
    </location>
</feature>
<dbReference type="Gene3D" id="3.40.50.720">
    <property type="entry name" value="NAD(P)-binding Rossmann-like Domain"/>
    <property type="match status" value="1"/>
</dbReference>
<organism evidence="2 3">
    <name type="scientific">Microbacterium aurum</name>
    <dbReference type="NCBI Taxonomy" id="36805"/>
    <lineage>
        <taxon>Bacteria</taxon>
        <taxon>Bacillati</taxon>
        <taxon>Actinomycetota</taxon>
        <taxon>Actinomycetes</taxon>
        <taxon>Micrococcales</taxon>
        <taxon>Microbacteriaceae</taxon>
        <taxon>Microbacterium</taxon>
    </lineage>
</organism>
<dbReference type="InterPro" id="IPR000683">
    <property type="entry name" value="Gfo/Idh/MocA-like_OxRdtase_N"/>
</dbReference>
<protein>
    <recommendedName>
        <fullName evidence="1">Gfo/Idh/MocA-like oxidoreductase N-terminal domain-containing protein</fullName>
    </recommendedName>
</protein>
<evidence type="ECO:0000313" key="2">
    <source>
        <dbReference type="EMBL" id="APZ35622.1"/>
    </source>
</evidence>
<dbReference type="AlphaFoldDB" id="A0A1P8UC13"/>
<proteinExistence type="predicted"/>
<evidence type="ECO:0000259" key="1">
    <source>
        <dbReference type="Pfam" id="PF01408"/>
    </source>
</evidence>
<dbReference type="GO" id="GO:0000166">
    <property type="term" value="F:nucleotide binding"/>
    <property type="evidence" value="ECO:0007669"/>
    <property type="project" value="InterPro"/>
</dbReference>
<dbReference type="Gene3D" id="3.30.360.10">
    <property type="entry name" value="Dihydrodipicolinate Reductase, domain 2"/>
    <property type="match status" value="1"/>
</dbReference>
<name>A0A1P8UC13_9MICO</name>
<dbReference type="Proteomes" id="UP000187185">
    <property type="component" value="Chromosome"/>
</dbReference>
<dbReference type="STRING" id="36805.BOH66_16325"/>